<gene>
    <name evidence="4" type="ORF">SNE40_017660</name>
</gene>
<dbReference type="Pfam" id="PF00024">
    <property type="entry name" value="PAN_1"/>
    <property type="match status" value="4"/>
</dbReference>
<feature type="chain" id="PRO_5042939703" description="Apple domain-containing protein" evidence="2">
    <location>
        <begin position="21"/>
        <end position="1411"/>
    </location>
</feature>
<dbReference type="PROSITE" id="PS50948">
    <property type="entry name" value="PAN"/>
    <property type="match status" value="1"/>
</dbReference>
<evidence type="ECO:0000313" key="4">
    <source>
        <dbReference type="EMBL" id="KAK6174370.1"/>
    </source>
</evidence>
<dbReference type="Pfam" id="PF25898">
    <property type="entry name" value="LolA_2nd_metazoa"/>
    <property type="match status" value="3"/>
</dbReference>
<feature type="signal peptide" evidence="2">
    <location>
        <begin position="1"/>
        <end position="20"/>
    </location>
</feature>
<dbReference type="SMART" id="SM00473">
    <property type="entry name" value="PAN_AP"/>
    <property type="match status" value="4"/>
</dbReference>
<evidence type="ECO:0000259" key="3">
    <source>
        <dbReference type="PROSITE" id="PS50948"/>
    </source>
</evidence>
<keyword evidence="5" id="KW-1185">Reference proteome</keyword>
<evidence type="ECO:0000256" key="1">
    <source>
        <dbReference type="SAM" id="Phobius"/>
    </source>
</evidence>
<evidence type="ECO:0000313" key="5">
    <source>
        <dbReference type="Proteomes" id="UP001347796"/>
    </source>
</evidence>
<evidence type="ECO:0000256" key="2">
    <source>
        <dbReference type="SAM" id="SignalP"/>
    </source>
</evidence>
<dbReference type="PANTHER" id="PTHR36902:SF1">
    <property type="entry name" value="ENRICHED IN SURFACE-LABELED PROTEOME PROTEIN 9"/>
    <property type="match status" value="1"/>
</dbReference>
<feature type="transmembrane region" description="Helical" evidence="1">
    <location>
        <begin position="1369"/>
        <end position="1392"/>
    </location>
</feature>
<dbReference type="SUPFAM" id="SSF57414">
    <property type="entry name" value="Hairpin loop containing domain-like"/>
    <property type="match status" value="3"/>
</dbReference>
<feature type="domain" description="Apple" evidence="3">
    <location>
        <begin position="1171"/>
        <end position="1259"/>
    </location>
</feature>
<name>A0AAN8JCQ4_PATCE</name>
<dbReference type="InterPro" id="IPR003609">
    <property type="entry name" value="Pan_app"/>
</dbReference>
<dbReference type="InterPro" id="IPR058831">
    <property type="entry name" value="LolA-like_dom_2nd"/>
</dbReference>
<accession>A0AAN8JCQ4</accession>
<protein>
    <recommendedName>
        <fullName evidence="3">Apple domain-containing protein</fullName>
    </recommendedName>
</protein>
<reference evidence="4 5" key="1">
    <citation type="submission" date="2024-01" db="EMBL/GenBank/DDBJ databases">
        <title>The genome of the rayed Mediterranean limpet Patella caerulea (Linnaeus, 1758).</title>
        <authorList>
            <person name="Anh-Thu Weber A."/>
            <person name="Halstead-Nussloch G."/>
        </authorList>
    </citation>
    <scope>NUCLEOTIDE SEQUENCE [LARGE SCALE GENOMIC DNA]</scope>
    <source>
        <strain evidence="4">AATW-2023a</strain>
        <tissue evidence="4">Whole specimen</tissue>
    </source>
</reference>
<keyword evidence="2" id="KW-0732">Signal</keyword>
<organism evidence="4 5">
    <name type="scientific">Patella caerulea</name>
    <name type="common">Rayed Mediterranean limpet</name>
    <dbReference type="NCBI Taxonomy" id="87958"/>
    <lineage>
        <taxon>Eukaryota</taxon>
        <taxon>Metazoa</taxon>
        <taxon>Spiralia</taxon>
        <taxon>Lophotrochozoa</taxon>
        <taxon>Mollusca</taxon>
        <taxon>Gastropoda</taxon>
        <taxon>Patellogastropoda</taxon>
        <taxon>Patelloidea</taxon>
        <taxon>Patellidae</taxon>
        <taxon>Patella</taxon>
    </lineage>
</organism>
<sequence length="1411" mass="158889">MKVSVVLCVVVLPCITCLTSLTSYKCPGAPAQLENAPTLPSLVQSFQTQVEINVLDKNYTAVAKEYLDYEGNRGLLVLFQNGQETRTVFNYNADEIYTVIDNVCTVKKLNASSISTLFGYDTSDGTFQINTAADALRFGSKYGQYYVGKSTVRGKPVNRWQTCFNWGTANSNFTVDYYFSDPSWKSSSGLDTVPVRIEVQGQQYYSNGSAPRSFHHIYELFNFIATADGQDPALFETPLNVVCPGRVNAKPLPKWPSHFSMRESAISLNLVEQRDIWYNYDKKVSRLDLRINQGLPPFYPVGPVTIIDDFNTGLRYFRDRVQGNCSITHLQNGTFDSIPGNSIMQKNGSYIQKMKLSSQVFDLDSNFTYVGSKTLDDGVPCDMWITTRSDLDLTGIGIPSNTTIEVFYVDKNFHYSPEQGVSWEVDEKFQVPYRIMISAEDIGEFVTYDYSNFNPNEPPLSVFDISDCYTDEQKLRIKIQFTGEYHPDSEARLVYNAQVTIAETMGLSPLRFQNIGLEYDSSYVYIRGSILDRPPSYAQFTLLPGQEMEKQDDQAWSNITDTAACSDLCINTPDFTCNSFDFCPSDSNSCRLSERRVEEGDPILIMKSICNHYSRTVNTSIDTKTIDEAFGDLQVQIYTQGLEVAVSKADGSVEDFIAVNVEIEYGFEENIPLPSFPDSFSYSSELIIPSQSIIYTTDIYYDNSYQMVRFDYRQPNPIPPYYSTFSQTVIHDYNTGISYNIDQVFLNCTIGGINPRSVIAFDSEINKKVQDFDGAYIVKMKTPLELFGLNKDFKYAGQRTVRGILCNVFEATVDTFIPPGSNATTRARFQFFFQSDRWSTVSNPSTDITRDQPVMLNVITSENDLYLTYNFFNFNDEHVPLSKFDIKPCYNDNQRHRFMMIFNQPFHPYLELGQYLFKREAVLTLASNTGISPIRFSELEIDYGLNTVFLTATLLGNPYSSFYFIMVRGTIPVEKADVEIKNIQVSSDCAAQCVNSMTILCNGFDVCIQSGRCLLYSDHATTVPTSNTENCQHYSRLVNSTGPVIPMEHAFTVLKDLVYKKLFKITVPQVAGDPFVYVASNIRDDINQAVSPVDTEGAFLQQFTVVGNNNVLTKYDTTFTNSAVDDCATYCATEDRFDCQSFEYCYTTGDCSLSRIHPDQRPDLLTKNSLCDMYTRQYLKEYQQYKGEVLSTQADKLLSKITNSEDCAAACSKEHSFNCESFDFCGADQPTCRLRKTHILDAGKTVTTSSTCDHYSRNYIFDFHDTGGRLVKGNNDIIINAASSSDCAKICVDQTGIMCNTFEYCGNVSQCRLSTGVSIGYRTEADVCNVYTRVTAAKPNNNNKTDTNTNEKGNKLCKSNTSATDNTGAMIGIAFGMLLPGIVLGALGLFIFQKRRRNSDPMNIQFIRHND</sequence>
<dbReference type="Proteomes" id="UP001347796">
    <property type="component" value="Unassembled WGS sequence"/>
</dbReference>
<dbReference type="EMBL" id="JAZGQO010000011">
    <property type="protein sequence ID" value="KAK6174370.1"/>
    <property type="molecule type" value="Genomic_DNA"/>
</dbReference>
<comment type="caution">
    <text evidence="4">The sequence shown here is derived from an EMBL/GenBank/DDBJ whole genome shotgun (WGS) entry which is preliminary data.</text>
</comment>
<dbReference type="CDD" id="cd01099">
    <property type="entry name" value="PAN_AP_HGF"/>
    <property type="match status" value="1"/>
</dbReference>
<keyword evidence="1" id="KW-0472">Membrane</keyword>
<dbReference type="PANTHER" id="PTHR36902">
    <property type="entry name" value="ENRICHED IN SURFACE-LABELED PROTEOME PROTEIN 9"/>
    <property type="match status" value="1"/>
</dbReference>
<keyword evidence="1" id="KW-0812">Transmembrane</keyword>
<proteinExistence type="predicted"/>
<dbReference type="Gene3D" id="3.50.4.10">
    <property type="entry name" value="Hepatocyte Growth Factor"/>
    <property type="match status" value="5"/>
</dbReference>
<keyword evidence="1" id="KW-1133">Transmembrane helix</keyword>